<evidence type="ECO:0000313" key="3">
    <source>
        <dbReference type="Proteomes" id="UP000537130"/>
    </source>
</evidence>
<dbReference type="RefSeq" id="WP_183409773.1">
    <property type="nucleotide sequence ID" value="NZ_JACHWY010000001.1"/>
</dbReference>
<evidence type="ECO:0000313" key="2">
    <source>
        <dbReference type="EMBL" id="MBB3047132.1"/>
    </source>
</evidence>
<sequence length="84" mass="9357">MAPLNTTADARLCPRCKEENRCAIALGQDANQCWCHGASFNPERVAEYRGLNRCLCERCGTELNSSNPVQHISQTSHRKDSHGQ</sequence>
<gene>
    <name evidence="2" type="ORF">FHR99_001368</name>
</gene>
<evidence type="ECO:0000256" key="1">
    <source>
        <dbReference type="SAM" id="MobiDB-lite"/>
    </source>
</evidence>
<feature type="region of interest" description="Disordered" evidence="1">
    <location>
        <begin position="63"/>
        <end position="84"/>
    </location>
</feature>
<dbReference type="Proteomes" id="UP000537130">
    <property type="component" value="Unassembled WGS sequence"/>
</dbReference>
<organism evidence="2 3">
    <name type="scientific">Litorivivens lipolytica</name>
    <dbReference type="NCBI Taxonomy" id="1524264"/>
    <lineage>
        <taxon>Bacteria</taxon>
        <taxon>Pseudomonadati</taxon>
        <taxon>Pseudomonadota</taxon>
        <taxon>Gammaproteobacteria</taxon>
        <taxon>Litorivivens</taxon>
    </lineage>
</organism>
<dbReference type="Pfam" id="PF14375">
    <property type="entry name" value="Cys_rich_CWC"/>
    <property type="match status" value="1"/>
</dbReference>
<protein>
    <recommendedName>
        <fullName evidence="4">Cysteine-rich CWC</fullName>
    </recommendedName>
</protein>
<dbReference type="InterPro" id="IPR032720">
    <property type="entry name" value="Cys_rich_CWC"/>
</dbReference>
<accession>A0A7W4Z5H7</accession>
<dbReference type="AlphaFoldDB" id="A0A7W4Z5H7"/>
<name>A0A7W4Z5H7_9GAMM</name>
<reference evidence="2 3" key="1">
    <citation type="submission" date="2020-08" db="EMBL/GenBank/DDBJ databases">
        <title>Genomic Encyclopedia of Type Strains, Phase III (KMG-III): the genomes of soil and plant-associated and newly described type strains.</title>
        <authorList>
            <person name="Whitman W."/>
        </authorList>
    </citation>
    <scope>NUCLEOTIDE SEQUENCE [LARGE SCALE GENOMIC DNA]</scope>
    <source>
        <strain evidence="2 3">CECT 8654</strain>
    </source>
</reference>
<keyword evidence="3" id="KW-1185">Reference proteome</keyword>
<comment type="caution">
    <text evidence="2">The sequence shown here is derived from an EMBL/GenBank/DDBJ whole genome shotgun (WGS) entry which is preliminary data.</text>
</comment>
<feature type="compositionally biased region" description="Polar residues" evidence="1">
    <location>
        <begin position="63"/>
        <end position="75"/>
    </location>
</feature>
<proteinExistence type="predicted"/>
<evidence type="ECO:0008006" key="4">
    <source>
        <dbReference type="Google" id="ProtNLM"/>
    </source>
</evidence>
<dbReference type="EMBL" id="JACHWY010000001">
    <property type="protein sequence ID" value="MBB3047132.1"/>
    <property type="molecule type" value="Genomic_DNA"/>
</dbReference>